<dbReference type="AlphaFoldDB" id="A0A837IRE5"/>
<dbReference type="EMBL" id="JHAJ01000084">
    <property type="protein sequence ID" value="KLA45954.1"/>
    <property type="molecule type" value="Genomic_DNA"/>
</dbReference>
<dbReference type="GO" id="GO:0046872">
    <property type="term" value="F:metal ion binding"/>
    <property type="evidence" value="ECO:0007669"/>
    <property type="project" value="UniProtKB-KW"/>
</dbReference>
<keyword evidence="3" id="KW-0862">Zinc</keyword>
<feature type="binding site" evidence="3">
    <location>
        <position position="306"/>
    </location>
    <ligand>
        <name>glycerol</name>
        <dbReference type="ChEBI" id="CHEBI:17754"/>
    </ligand>
</feature>
<proteinExistence type="predicted"/>
<dbReference type="GO" id="GO:0016614">
    <property type="term" value="F:oxidoreductase activity, acting on CH-OH group of donors"/>
    <property type="evidence" value="ECO:0007669"/>
    <property type="project" value="InterPro"/>
</dbReference>
<dbReference type="InterPro" id="IPR001670">
    <property type="entry name" value="ADH_Fe/GldA"/>
</dbReference>
<evidence type="ECO:0000259" key="5">
    <source>
        <dbReference type="Pfam" id="PF00465"/>
    </source>
</evidence>
<dbReference type="PANTHER" id="PTHR43616:SF3">
    <property type="entry name" value="HYDROXYCARBOXYLATE DEHYDROGENASE A"/>
    <property type="match status" value="1"/>
</dbReference>
<feature type="binding site" evidence="4">
    <location>
        <begin position="127"/>
        <end position="131"/>
    </location>
    <ligand>
        <name>NAD(+)</name>
        <dbReference type="ChEBI" id="CHEBI:57540"/>
    </ligand>
</feature>
<comment type="cofactor">
    <cofactor evidence="3">
        <name>Zn(2+)</name>
        <dbReference type="ChEBI" id="CHEBI:29105"/>
    </cofactor>
    <text evidence="3">Binds 1 zinc ion per subunit.</text>
</comment>
<keyword evidence="1 3" id="KW-0479">Metal-binding</keyword>
<evidence type="ECO:0000256" key="3">
    <source>
        <dbReference type="PIRSR" id="PIRSR000112-1"/>
    </source>
</evidence>
<dbReference type="Pfam" id="PF00465">
    <property type="entry name" value="Fe-ADH"/>
    <property type="match status" value="1"/>
</dbReference>
<feature type="domain" description="Alcohol dehydrogenase iron-type/glycerol dehydrogenase GldA" evidence="5">
    <location>
        <begin position="41"/>
        <end position="168"/>
    </location>
</feature>
<dbReference type="PIRSF" id="PIRSF000112">
    <property type="entry name" value="Glycerol_dehydrogenase"/>
    <property type="match status" value="1"/>
</dbReference>
<feature type="binding site" evidence="3">
    <location>
        <position position="203"/>
    </location>
    <ligand>
        <name>glycerol</name>
        <dbReference type="ChEBI" id="CHEBI:17754"/>
    </ligand>
</feature>
<feature type="binding site" evidence="4">
    <location>
        <position position="158"/>
    </location>
    <ligand>
        <name>NAD(+)</name>
        <dbReference type="ChEBI" id="CHEBI:57540"/>
    </ligand>
</feature>
<accession>A0A837IRE5</accession>
<feature type="binding site" evidence="3">
    <location>
        <position position="289"/>
    </location>
    <ligand>
        <name>glycerol</name>
        <dbReference type="ChEBI" id="CHEBI:17754"/>
    </ligand>
</feature>
<evidence type="ECO:0000313" key="7">
    <source>
        <dbReference type="Proteomes" id="UP000035618"/>
    </source>
</evidence>
<dbReference type="PANTHER" id="PTHR43616">
    <property type="entry name" value="GLYCEROL DEHYDROGENASE"/>
    <property type="match status" value="1"/>
</dbReference>
<dbReference type="CDD" id="cd08171">
    <property type="entry name" value="GlyDH-like"/>
    <property type="match status" value="1"/>
</dbReference>
<reference evidence="6 7" key="1">
    <citation type="journal article" date="2015" name="BMC Microbiol.">
        <title>Lactobacillus ruminis strains cluster according to their mammalian gut source.</title>
        <authorList>
            <person name="O' Donnell M.M."/>
            <person name="Harris H.M."/>
            <person name="Lynch D.B."/>
            <person name="Ross R.P."/>
            <person name="O'Toole P.W."/>
        </authorList>
    </citation>
    <scope>NUCLEOTIDE SEQUENCE [LARGE SCALE GENOMIC DNA]</scope>
    <source>
        <strain evidence="6 7">ATCC 27780</strain>
    </source>
</reference>
<sequence length="393" mass="43242">MLTVCKKTGLNLLAISGSAFDSKTAFGKWRNLEMTTNYMSNYTYGTNAYDEIPEVAKPYGIKKVVFIGGKRALAAAEPKARKALEGSGIEVTGSFVYGVDSTQTNIDRLVATPEVKEADAVFGFGGGKALDTAKMVADELDKVIFSFPTICSNCAAGTAIAVIYHDDGSFDRYGFPKAAKHLFIDTDVIAKAPVEYFWAGIGDALSKQPEVTHVSKGEDLTNTGALGVAIAKTVSEPLFKYGEQGMDDVKNDTPSKAVEEIALDILVSTGYASNLTNQKDFYYNSWHAHAFYNSTTAIKREETYLHGQIVSFGVLVLFAYFHEEEEFKKYQEFNKRIGLPVTLGELGLSQDDVEEITKGAMETNEYRNRPFDPEKFSEAIRRADELGKQLLEK</sequence>
<evidence type="ECO:0000313" key="6">
    <source>
        <dbReference type="EMBL" id="KLA45954.1"/>
    </source>
</evidence>
<evidence type="ECO:0000256" key="1">
    <source>
        <dbReference type="ARBA" id="ARBA00022723"/>
    </source>
</evidence>
<dbReference type="Gene3D" id="3.40.50.1970">
    <property type="match status" value="1"/>
</dbReference>
<protein>
    <submittedName>
        <fullName evidence="6">Glycerol dehydrogenase</fullName>
    </submittedName>
</protein>
<dbReference type="Gene3D" id="1.20.1090.10">
    <property type="entry name" value="Dehydroquinate synthase-like - alpha domain"/>
    <property type="match status" value="1"/>
</dbReference>
<feature type="binding site" evidence="4">
    <location>
        <position position="164"/>
    </location>
    <ligand>
        <name>NAD(+)</name>
        <dbReference type="ChEBI" id="CHEBI:57540"/>
    </ligand>
</feature>
<comment type="caution">
    <text evidence="6">The sequence shown here is derived from an EMBL/GenBank/DDBJ whole genome shotgun (WGS) entry which is preliminary data.</text>
</comment>
<keyword evidence="4" id="KW-0520">NAD</keyword>
<name>A0A837IRE5_9LACO</name>
<feature type="binding site" evidence="4">
    <location>
        <begin position="149"/>
        <end position="152"/>
    </location>
    <ligand>
        <name>NAD(+)</name>
        <dbReference type="ChEBI" id="CHEBI:57540"/>
    </ligand>
</feature>
<evidence type="ECO:0000256" key="2">
    <source>
        <dbReference type="ARBA" id="ARBA00023002"/>
    </source>
</evidence>
<dbReference type="InterPro" id="IPR016205">
    <property type="entry name" value="Glycerol_DH"/>
</dbReference>
<dbReference type="Proteomes" id="UP000035618">
    <property type="component" value="Unassembled WGS sequence"/>
</dbReference>
<keyword evidence="2" id="KW-0560">Oxidoreductase</keyword>
<evidence type="ECO:0000256" key="4">
    <source>
        <dbReference type="PIRSR" id="PIRSR000112-3"/>
    </source>
</evidence>
<gene>
    <name evidence="6" type="ORF">LRB_1143</name>
</gene>
<dbReference type="SUPFAM" id="SSF56796">
    <property type="entry name" value="Dehydroquinate synthase-like"/>
    <property type="match status" value="1"/>
</dbReference>
<organism evidence="6 7">
    <name type="scientific">Ligilactobacillus ruminis</name>
    <dbReference type="NCBI Taxonomy" id="1623"/>
    <lineage>
        <taxon>Bacteria</taxon>
        <taxon>Bacillati</taxon>
        <taxon>Bacillota</taxon>
        <taxon>Bacilli</taxon>
        <taxon>Lactobacillales</taxon>
        <taxon>Lactobacillaceae</taxon>
        <taxon>Ligilactobacillus</taxon>
    </lineage>
</organism>